<comment type="caution">
    <text evidence="2">The sequence shown here is derived from an EMBL/GenBank/DDBJ whole genome shotgun (WGS) entry which is preliminary data.</text>
</comment>
<keyword evidence="1" id="KW-0812">Transmembrane</keyword>
<accession>A0A0M2NIE4</accession>
<dbReference type="RefSeq" id="WP_046443705.1">
    <property type="nucleotide sequence ID" value="NZ_LAYJ01000102.1"/>
</dbReference>
<protein>
    <submittedName>
        <fullName evidence="2">Uncharacterized protein</fullName>
    </submittedName>
</protein>
<name>A0A0M2NIE4_9FIRM</name>
<keyword evidence="1" id="KW-0472">Membrane</keyword>
<dbReference type="PROSITE" id="PS51257">
    <property type="entry name" value="PROKAR_LIPOPROTEIN"/>
    <property type="match status" value="1"/>
</dbReference>
<evidence type="ECO:0000313" key="2">
    <source>
        <dbReference type="EMBL" id="KKI50736.1"/>
    </source>
</evidence>
<proteinExistence type="predicted"/>
<feature type="transmembrane region" description="Helical" evidence="1">
    <location>
        <begin position="12"/>
        <end position="32"/>
    </location>
</feature>
<feature type="transmembrane region" description="Helical" evidence="1">
    <location>
        <begin position="151"/>
        <end position="172"/>
    </location>
</feature>
<dbReference type="STRING" id="270498.CHK_1851"/>
<gene>
    <name evidence="2" type="ORF">CHK_1851</name>
</gene>
<keyword evidence="1" id="KW-1133">Transmembrane helix</keyword>
<dbReference type="Proteomes" id="UP000034076">
    <property type="component" value="Unassembled WGS sequence"/>
</dbReference>
<reference evidence="2 3" key="1">
    <citation type="submission" date="2015-04" db="EMBL/GenBank/DDBJ databases">
        <title>Draft genome sequence of bacteremic isolate Catabacter hongkongensis type strain HKU16T.</title>
        <authorList>
            <person name="Lau S.K."/>
            <person name="Teng J.L."/>
            <person name="Huang Y."/>
            <person name="Curreem S.O."/>
            <person name="Tsui S.K."/>
            <person name="Woo P.C."/>
        </authorList>
    </citation>
    <scope>NUCLEOTIDE SEQUENCE [LARGE SCALE GENOMIC DNA]</scope>
    <source>
        <strain evidence="2 3">HKU16</strain>
    </source>
</reference>
<dbReference type="AlphaFoldDB" id="A0A0M2NIE4"/>
<feature type="transmembrane region" description="Helical" evidence="1">
    <location>
        <begin position="114"/>
        <end position="139"/>
    </location>
</feature>
<organism evidence="2 3">
    <name type="scientific">Christensenella hongkongensis</name>
    <dbReference type="NCBI Taxonomy" id="270498"/>
    <lineage>
        <taxon>Bacteria</taxon>
        <taxon>Bacillati</taxon>
        <taxon>Bacillota</taxon>
        <taxon>Clostridia</taxon>
        <taxon>Christensenellales</taxon>
        <taxon>Christensenellaceae</taxon>
        <taxon>Christensenella</taxon>
    </lineage>
</organism>
<sequence>MDKSAIKKEDKRITVTYILCIAALVLYALLLSCEIRTMLPSEIDMDIFNYSLCYFIGFSVQYGAFLALYICLIVNPRQNRAKIVSLAFCISSAVYFVAFCISLIPYILMNWPDLSFMFCILRMLDLILYIILIILSRLLYKKVTKKSYSLLFCRTLLFVFWAIWIVRLMIWISNLLGSLYFDYYTIFKMIEVLAIALPFYIIYKALTDESFYQRFIVQFPQKPYHPQKLDIFSDK</sequence>
<evidence type="ECO:0000256" key="1">
    <source>
        <dbReference type="SAM" id="Phobius"/>
    </source>
</evidence>
<keyword evidence="3" id="KW-1185">Reference proteome</keyword>
<feature type="transmembrane region" description="Helical" evidence="1">
    <location>
        <begin position="52"/>
        <end position="74"/>
    </location>
</feature>
<feature type="transmembrane region" description="Helical" evidence="1">
    <location>
        <begin position="86"/>
        <end position="108"/>
    </location>
</feature>
<feature type="transmembrane region" description="Helical" evidence="1">
    <location>
        <begin position="184"/>
        <end position="203"/>
    </location>
</feature>
<evidence type="ECO:0000313" key="3">
    <source>
        <dbReference type="Proteomes" id="UP000034076"/>
    </source>
</evidence>
<dbReference type="EMBL" id="LAYJ01000102">
    <property type="protein sequence ID" value="KKI50736.1"/>
    <property type="molecule type" value="Genomic_DNA"/>
</dbReference>